<accession>A0ABU5IS27</accession>
<gene>
    <name evidence="1" type="ORF">SM757_34480</name>
</gene>
<dbReference type="Proteomes" id="UP001293718">
    <property type="component" value="Unassembled WGS sequence"/>
</dbReference>
<sequence>MAVPASNHPVWSRLASGGLSKVKTSQLAAQLFIKRIETSKTPTPQKAKEIFDFFAKYERIMGNELQQLTAL</sequence>
<reference evidence="1 2" key="1">
    <citation type="submission" date="2023-11" db="EMBL/GenBank/DDBJ databases">
        <title>Draft genome of Azohydromonas lata strain H1 (DSM1123), a polyhydroxyalkanoate producer.</title>
        <authorList>
            <person name="Traversa D."/>
            <person name="D'Addabbo P."/>
            <person name="Pazzani C."/>
            <person name="Manzari C."/>
            <person name="Chiara M."/>
            <person name="Scrascia M."/>
        </authorList>
    </citation>
    <scope>NUCLEOTIDE SEQUENCE [LARGE SCALE GENOMIC DNA]</scope>
    <source>
        <strain evidence="1 2">H1</strain>
    </source>
</reference>
<comment type="caution">
    <text evidence="1">The sequence shown here is derived from an EMBL/GenBank/DDBJ whole genome shotgun (WGS) entry which is preliminary data.</text>
</comment>
<evidence type="ECO:0000313" key="1">
    <source>
        <dbReference type="EMBL" id="MDZ5461694.1"/>
    </source>
</evidence>
<proteinExistence type="predicted"/>
<dbReference type="RefSeq" id="WP_066343349.1">
    <property type="nucleotide sequence ID" value="NZ_JAXOJX010000144.1"/>
</dbReference>
<organism evidence="1 2">
    <name type="scientific">Azohydromonas lata</name>
    <dbReference type="NCBI Taxonomy" id="45677"/>
    <lineage>
        <taxon>Bacteria</taxon>
        <taxon>Pseudomonadati</taxon>
        <taxon>Pseudomonadota</taxon>
        <taxon>Betaproteobacteria</taxon>
        <taxon>Burkholderiales</taxon>
        <taxon>Sphaerotilaceae</taxon>
        <taxon>Azohydromonas</taxon>
    </lineage>
</organism>
<protein>
    <submittedName>
        <fullName evidence="1">Uncharacterized protein</fullName>
    </submittedName>
</protein>
<name>A0ABU5IS27_9BURK</name>
<evidence type="ECO:0000313" key="2">
    <source>
        <dbReference type="Proteomes" id="UP001293718"/>
    </source>
</evidence>
<dbReference type="EMBL" id="JAXOJX010000144">
    <property type="protein sequence ID" value="MDZ5461694.1"/>
    <property type="molecule type" value="Genomic_DNA"/>
</dbReference>
<keyword evidence="2" id="KW-1185">Reference proteome</keyword>